<feature type="chain" id="PRO_5047476959" evidence="5">
    <location>
        <begin position="21"/>
        <end position="310"/>
    </location>
</feature>
<dbReference type="PANTHER" id="PTHR42953">
    <property type="entry name" value="HIGH-AFFINITY ZINC UPTAKE SYSTEM PROTEIN ZNUA-RELATED"/>
    <property type="match status" value="1"/>
</dbReference>
<dbReference type="Proteomes" id="UP001500326">
    <property type="component" value="Unassembled WGS sequence"/>
</dbReference>
<dbReference type="RefSeq" id="WP_344058585.1">
    <property type="nucleotide sequence ID" value="NZ_BAAAOH010000001.1"/>
</dbReference>
<protein>
    <submittedName>
        <fullName evidence="6">Zinc ABC transporter substrate-binding protein</fullName>
    </submittedName>
</protein>
<evidence type="ECO:0000313" key="6">
    <source>
        <dbReference type="EMBL" id="GAA1976758.1"/>
    </source>
</evidence>
<accession>A0ABP5DB79</accession>
<dbReference type="SUPFAM" id="SSF53807">
    <property type="entry name" value="Helical backbone' metal receptor"/>
    <property type="match status" value="1"/>
</dbReference>
<proteinExistence type="predicted"/>
<keyword evidence="2" id="KW-0813">Transport</keyword>
<evidence type="ECO:0000256" key="5">
    <source>
        <dbReference type="SAM" id="SignalP"/>
    </source>
</evidence>
<dbReference type="InterPro" id="IPR006127">
    <property type="entry name" value="ZnuA-like"/>
</dbReference>
<keyword evidence="7" id="KW-1185">Reference proteome</keyword>
<evidence type="ECO:0000256" key="2">
    <source>
        <dbReference type="ARBA" id="ARBA00022448"/>
    </source>
</evidence>
<organism evidence="6 7">
    <name type="scientific">Microbacterium pumilum</name>
    <dbReference type="NCBI Taxonomy" id="344165"/>
    <lineage>
        <taxon>Bacteria</taxon>
        <taxon>Bacillati</taxon>
        <taxon>Actinomycetota</taxon>
        <taxon>Actinomycetes</taxon>
        <taxon>Micrococcales</taxon>
        <taxon>Microbacteriaceae</taxon>
        <taxon>Microbacterium</taxon>
    </lineage>
</organism>
<evidence type="ECO:0000256" key="4">
    <source>
        <dbReference type="ARBA" id="ARBA00022729"/>
    </source>
</evidence>
<name>A0ABP5DB79_9MICO</name>
<evidence type="ECO:0000256" key="3">
    <source>
        <dbReference type="ARBA" id="ARBA00022723"/>
    </source>
</evidence>
<gene>
    <name evidence="6" type="ORF">GCM10009777_07130</name>
</gene>
<keyword evidence="4 5" id="KW-0732">Signal</keyword>
<keyword evidence="3" id="KW-0479">Metal-binding</keyword>
<dbReference type="EMBL" id="BAAAOH010000001">
    <property type="protein sequence ID" value="GAA1976758.1"/>
    <property type="molecule type" value="Genomic_DNA"/>
</dbReference>
<dbReference type="PANTHER" id="PTHR42953:SF1">
    <property type="entry name" value="METAL-BINDING PROTEIN HI_0362-RELATED"/>
    <property type="match status" value="1"/>
</dbReference>
<reference evidence="7" key="1">
    <citation type="journal article" date="2019" name="Int. J. Syst. Evol. Microbiol.">
        <title>The Global Catalogue of Microorganisms (GCM) 10K type strain sequencing project: providing services to taxonomists for standard genome sequencing and annotation.</title>
        <authorList>
            <consortium name="The Broad Institute Genomics Platform"/>
            <consortium name="The Broad Institute Genome Sequencing Center for Infectious Disease"/>
            <person name="Wu L."/>
            <person name="Ma J."/>
        </authorList>
    </citation>
    <scope>NUCLEOTIDE SEQUENCE [LARGE SCALE GENOMIC DNA]</scope>
    <source>
        <strain evidence="7">JCM 14902</strain>
    </source>
</reference>
<evidence type="ECO:0000313" key="7">
    <source>
        <dbReference type="Proteomes" id="UP001500326"/>
    </source>
</evidence>
<dbReference type="Gene3D" id="3.40.50.1980">
    <property type="entry name" value="Nitrogenase molybdenum iron protein domain"/>
    <property type="match status" value="2"/>
</dbReference>
<dbReference type="InterPro" id="IPR050492">
    <property type="entry name" value="Bact_metal-bind_prot9"/>
</dbReference>
<comment type="caution">
    <text evidence="6">The sequence shown here is derived from an EMBL/GenBank/DDBJ whole genome shotgun (WGS) entry which is preliminary data.</text>
</comment>
<dbReference type="Pfam" id="PF01297">
    <property type="entry name" value="ZnuA"/>
    <property type="match status" value="1"/>
</dbReference>
<sequence>MTLAAASALALAGCAGTAAGGDGGPVAVVASTSAYGQIAEAIGGDLVDVTPIISSAAQDPHSFEPSARDQLAVRHADLVIENGGGYDAFVDALIEASGSKSPVLTAVEFSWDWPGGAATESADGHDDHDQDHGHIDGFNEHVWYDVQAMGALAQGIQSQLEVLDPGHAAEFATNLDAFMAGIAELEDRLARIDEAHGGTEIFVTEPLPLHLTDAAGLVDVAPDDFTQAVEEGQDVAPATLLEALKLLRSDDVAIVIVNAQTGGTETTLVLGEADAQSVPVLEFAETLPAGDSYIEWMQANIAALTDGLAQ</sequence>
<comment type="subcellular location">
    <subcellularLocation>
        <location evidence="1">Cell envelope</location>
    </subcellularLocation>
</comment>
<evidence type="ECO:0000256" key="1">
    <source>
        <dbReference type="ARBA" id="ARBA00004196"/>
    </source>
</evidence>
<feature type="signal peptide" evidence="5">
    <location>
        <begin position="1"/>
        <end position="20"/>
    </location>
</feature>